<dbReference type="EMBL" id="JAQQBR010000004">
    <property type="protein sequence ID" value="KAK0179248.1"/>
    <property type="molecule type" value="Genomic_DNA"/>
</dbReference>
<dbReference type="SUPFAM" id="SSF50156">
    <property type="entry name" value="PDZ domain-like"/>
    <property type="match status" value="1"/>
</dbReference>
<feature type="domain" description="PDZ" evidence="5">
    <location>
        <begin position="5"/>
        <end position="87"/>
    </location>
</feature>
<dbReference type="GO" id="GO:0031941">
    <property type="term" value="C:filamentous actin"/>
    <property type="evidence" value="ECO:0007669"/>
    <property type="project" value="TreeGrafter"/>
</dbReference>
<dbReference type="GO" id="GO:0005912">
    <property type="term" value="C:adherens junction"/>
    <property type="evidence" value="ECO:0007669"/>
    <property type="project" value="TreeGrafter"/>
</dbReference>
<evidence type="ECO:0000259" key="5">
    <source>
        <dbReference type="PROSITE" id="PS50106"/>
    </source>
</evidence>
<dbReference type="GO" id="GO:0030036">
    <property type="term" value="P:actin cytoskeleton organization"/>
    <property type="evidence" value="ECO:0007669"/>
    <property type="project" value="TreeGrafter"/>
</dbReference>
<keyword evidence="7" id="KW-1185">Reference proteome</keyword>
<dbReference type="CDD" id="cd23068">
    <property type="entry name" value="PDZ_ZASP52-like"/>
    <property type="match status" value="1"/>
</dbReference>
<name>A0AA39G0T6_MICHY</name>
<feature type="region of interest" description="Disordered" evidence="4">
    <location>
        <begin position="675"/>
        <end position="699"/>
    </location>
</feature>
<dbReference type="Gene3D" id="2.30.42.10">
    <property type="match status" value="1"/>
</dbReference>
<dbReference type="PANTHER" id="PTHR24214:SF38">
    <property type="entry name" value="PDZ AND LIM DOMAIN PROTEIN ZASP-RELATED"/>
    <property type="match status" value="1"/>
</dbReference>
<proteinExistence type="predicted"/>
<keyword evidence="2" id="KW-0963">Cytoplasm</keyword>
<comment type="subcellular location">
    <subcellularLocation>
        <location evidence="1">Cytoplasm</location>
    </subcellularLocation>
</comment>
<evidence type="ECO:0000256" key="2">
    <source>
        <dbReference type="ARBA" id="ARBA00022490"/>
    </source>
</evidence>
<dbReference type="GO" id="GO:0051371">
    <property type="term" value="F:muscle alpha-actinin binding"/>
    <property type="evidence" value="ECO:0007669"/>
    <property type="project" value="TreeGrafter"/>
</dbReference>
<accession>A0AA39G0T6</accession>
<dbReference type="PROSITE" id="PS50106">
    <property type="entry name" value="PDZ"/>
    <property type="match status" value="1"/>
</dbReference>
<keyword evidence="3" id="KW-0479">Metal-binding</keyword>
<dbReference type="Pfam" id="PF00595">
    <property type="entry name" value="PDZ"/>
    <property type="match status" value="1"/>
</dbReference>
<dbReference type="GO" id="GO:0001725">
    <property type="term" value="C:stress fiber"/>
    <property type="evidence" value="ECO:0007669"/>
    <property type="project" value="TreeGrafter"/>
</dbReference>
<organism evidence="6 7">
    <name type="scientific">Microctonus hyperodae</name>
    <name type="common">Parasitoid wasp</name>
    <dbReference type="NCBI Taxonomy" id="165561"/>
    <lineage>
        <taxon>Eukaryota</taxon>
        <taxon>Metazoa</taxon>
        <taxon>Ecdysozoa</taxon>
        <taxon>Arthropoda</taxon>
        <taxon>Hexapoda</taxon>
        <taxon>Insecta</taxon>
        <taxon>Pterygota</taxon>
        <taxon>Neoptera</taxon>
        <taxon>Endopterygota</taxon>
        <taxon>Hymenoptera</taxon>
        <taxon>Apocrita</taxon>
        <taxon>Ichneumonoidea</taxon>
        <taxon>Braconidae</taxon>
        <taxon>Euphorinae</taxon>
        <taxon>Microctonus</taxon>
    </lineage>
</organism>
<evidence type="ECO:0000256" key="3">
    <source>
        <dbReference type="ARBA" id="ARBA00023038"/>
    </source>
</evidence>
<evidence type="ECO:0000256" key="1">
    <source>
        <dbReference type="ARBA" id="ARBA00004496"/>
    </source>
</evidence>
<reference evidence="6" key="1">
    <citation type="journal article" date="2023" name="bioRxiv">
        <title>Scaffold-level genome assemblies of two parasitoid biocontrol wasps reveal the parthenogenesis mechanism and an associated novel virus.</title>
        <authorList>
            <person name="Inwood S."/>
            <person name="Skelly J."/>
            <person name="Guhlin J."/>
            <person name="Harrop T."/>
            <person name="Goldson S."/>
            <person name="Dearden P."/>
        </authorList>
    </citation>
    <scope>NUCLEOTIDE SEQUENCE</scope>
    <source>
        <strain evidence="6">Lincoln</strain>
        <tissue evidence="6">Whole body</tissue>
    </source>
</reference>
<dbReference type="AlphaFoldDB" id="A0AA39G0T6"/>
<dbReference type="Proteomes" id="UP001168972">
    <property type="component" value="Unassembled WGS sequence"/>
</dbReference>
<dbReference type="GO" id="GO:0061061">
    <property type="term" value="P:muscle structure development"/>
    <property type="evidence" value="ECO:0007669"/>
    <property type="project" value="TreeGrafter"/>
</dbReference>
<sequence>MSITDIKFTKFDNTPWGFRLAGGSDFPQPLTVIKVSEGSLAECMGLKLGDVIVRLNDRPVVSMTHGQAHEAIVLAGNNFTLGISRTKELQEAVDAIQSETFVPYTIPLEDILVKPINPIDEPYDNEIINNNQESGEKSEESKGDVPDVSIPDKPVDENSEFVPNKNLTDDEIAQLIIEEEELLAAGDQSVLGVNFKKLRPRAPLLKESKVLEELQSIALEDPPKLQEIKHKSTFLQKPERPIPQSKKTEELHAIDQSQGYKVVIVKQIKKTVIERLSKGGLLDSDNSIVVKPPISELSITQKETHTTTTPEVDSCSRPASKVEIVHDDDDDDVDEDDNDGKNINNYEIPTDRGFMPDISNINDCCKSPCNVVEMKNEESIELSEKTPEQQTTIFDKEKIKQLVSTEISLEKQLESVQSQLIALKQLPSEIENHLRIVTEQLHKIMELSGVQNGLNETGSRQSSSDQEEIIETDSCKESKYIEADHTLSKSNEDINGSRSSLTMSEQLSVIAEPKQNENEELDEIEPPEMKELAINVYNEDRHVKKCVASYETRVFRSRDPSPATSYGSYEPDPNLSPKDQVIQELKHRGGKKRSHDLWPQAKQLELTYGRRWRCPNDFFNDEMIAEVLSGQAEVIRGRALGVNFKKYEKEWLPNYDHLMNSSVYKMLHKLEREPKTGIPARPSKVPAAEDILERVNTPA</sequence>
<dbReference type="PANTHER" id="PTHR24214">
    <property type="entry name" value="PDZ AND LIM DOMAIN PROTEIN ZASP"/>
    <property type="match status" value="1"/>
</dbReference>
<dbReference type="GO" id="GO:0030018">
    <property type="term" value="C:Z disc"/>
    <property type="evidence" value="ECO:0007669"/>
    <property type="project" value="TreeGrafter"/>
</dbReference>
<dbReference type="InterPro" id="IPR036034">
    <property type="entry name" value="PDZ_sf"/>
</dbReference>
<dbReference type="InterPro" id="IPR001478">
    <property type="entry name" value="PDZ"/>
</dbReference>
<evidence type="ECO:0000256" key="4">
    <source>
        <dbReference type="SAM" id="MobiDB-lite"/>
    </source>
</evidence>
<reference evidence="6" key="2">
    <citation type="submission" date="2023-03" db="EMBL/GenBank/DDBJ databases">
        <authorList>
            <person name="Inwood S.N."/>
            <person name="Skelly J.G."/>
            <person name="Guhlin J."/>
            <person name="Harrop T.W.R."/>
            <person name="Goldson S.G."/>
            <person name="Dearden P.K."/>
        </authorList>
    </citation>
    <scope>NUCLEOTIDE SEQUENCE</scope>
    <source>
        <strain evidence="6">Lincoln</strain>
        <tissue evidence="6">Whole body</tissue>
    </source>
</reference>
<keyword evidence="3" id="KW-0862">Zinc</keyword>
<feature type="region of interest" description="Disordered" evidence="4">
    <location>
        <begin position="300"/>
        <end position="342"/>
    </location>
</feature>
<dbReference type="InterPro" id="IPR050604">
    <property type="entry name" value="PDZ-LIM_domain"/>
</dbReference>
<dbReference type="SMART" id="SM00228">
    <property type="entry name" value="PDZ"/>
    <property type="match status" value="1"/>
</dbReference>
<keyword evidence="3" id="KW-0440">LIM domain</keyword>
<feature type="compositionally biased region" description="Basic and acidic residues" evidence="4">
    <location>
        <begin position="134"/>
        <end position="145"/>
    </location>
</feature>
<evidence type="ECO:0000313" key="7">
    <source>
        <dbReference type="Proteomes" id="UP001168972"/>
    </source>
</evidence>
<dbReference type="FunFam" id="2.30.42.10:FF:000055">
    <property type="entry name" value="PDZ and LIM domain protein 3"/>
    <property type="match status" value="1"/>
</dbReference>
<gene>
    <name evidence="6" type="ORF">PV327_008055</name>
</gene>
<feature type="compositionally biased region" description="Acidic residues" evidence="4">
    <location>
        <begin position="326"/>
        <end position="338"/>
    </location>
</feature>
<feature type="region of interest" description="Disordered" evidence="4">
    <location>
        <begin position="557"/>
        <end position="577"/>
    </location>
</feature>
<protein>
    <recommendedName>
        <fullName evidence="5">PDZ domain-containing protein</fullName>
    </recommendedName>
</protein>
<evidence type="ECO:0000313" key="6">
    <source>
        <dbReference type="EMBL" id="KAK0179248.1"/>
    </source>
</evidence>
<comment type="caution">
    <text evidence="6">The sequence shown here is derived from an EMBL/GenBank/DDBJ whole genome shotgun (WGS) entry which is preliminary data.</text>
</comment>
<dbReference type="GO" id="GO:0003779">
    <property type="term" value="F:actin binding"/>
    <property type="evidence" value="ECO:0007669"/>
    <property type="project" value="TreeGrafter"/>
</dbReference>
<feature type="region of interest" description="Disordered" evidence="4">
    <location>
        <begin position="123"/>
        <end position="163"/>
    </location>
</feature>